<keyword evidence="2" id="KW-1185">Reference proteome</keyword>
<evidence type="ECO:0000313" key="2">
    <source>
        <dbReference type="Proteomes" id="UP000735302"/>
    </source>
</evidence>
<sequence length="87" mass="10238">MPTDCHCIEDVKTKDALNPPPYLRYVGLHREKNRKRRLEKNWRRTVEKARNLSLEMAPWAGVDRSELRAVRSLHAPNNSKTIERLFG</sequence>
<gene>
    <name evidence="1" type="ORF">PoB_005366500</name>
</gene>
<proteinExistence type="predicted"/>
<name>A0AAV4C3B7_9GAST</name>
<evidence type="ECO:0000313" key="1">
    <source>
        <dbReference type="EMBL" id="GFO27160.1"/>
    </source>
</evidence>
<organism evidence="1 2">
    <name type="scientific">Plakobranchus ocellatus</name>
    <dbReference type="NCBI Taxonomy" id="259542"/>
    <lineage>
        <taxon>Eukaryota</taxon>
        <taxon>Metazoa</taxon>
        <taxon>Spiralia</taxon>
        <taxon>Lophotrochozoa</taxon>
        <taxon>Mollusca</taxon>
        <taxon>Gastropoda</taxon>
        <taxon>Heterobranchia</taxon>
        <taxon>Euthyneura</taxon>
        <taxon>Panpulmonata</taxon>
        <taxon>Sacoglossa</taxon>
        <taxon>Placobranchoidea</taxon>
        <taxon>Plakobranchidae</taxon>
        <taxon>Plakobranchus</taxon>
    </lineage>
</organism>
<dbReference type="AlphaFoldDB" id="A0AAV4C3B7"/>
<reference evidence="1 2" key="1">
    <citation type="journal article" date="2021" name="Elife">
        <title>Chloroplast acquisition without the gene transfer in kleptoplastic sea slugs, Plakobranchus ocellatus.</title>
        <authorList>
            <person name="Maeda T."/>
            <person name="Takahashi S."/>
            <person name="Yoshida T."/>
            <person name="Shimamura S."/>
            <person name="Takaki Y."/>
            <person name="Nagai Y."/>
            <person name="Toyoda A."/>
            <person name="Suzuki Y."/>
            <person name="Arimoto A."/>
            <person name="Ishii H."/>
            <person name="Satoh N."/>
            <person name="Nishiyama T."/>
            <person name="Hasebe M."/>
            <person name="Maruyama T."/>
            <person name="Minagawa J."/>
            <person name="Obokata J."/>
            <person name="Shigenobu S."/>
        </authorList>
    </citation>
    <scope>NUCLEOTIDE SEQUENCE [LARGE SCALE GENOMIC DNA]</scope>
</reference>
<accession>A0AAV4C3B7</accession>
<comment type="caution">
    <text evidence="1">The sequence shown here is derived from an EMBL/GenBank/DDBJ whole genome shotgun (WGS) entry which is preliminary data.</text>
</comment>
<dbReference type="EMBL" id="BLXT01005884">
    <property type="protein sequence ID" value="GFO27160.1"/>
    <property type="molecule type" value="Genomic_DNA"/>
</dbReference>
<protein>
    <submittedName>
        <fullName evidence="1">Uncharacterized protein</fullName>
    </submittedName>
</protein>
<dbReference type="Proteomes" id="UP000735302">
    <property type="component" value="Unassembled WGS sequence"/>
</dbReference>